<reference evidence="1" key="1">
    <citation type="journal article" date="2014" name="Int. J. Syst. Evol. Microbiol.">
        <title>Complete genome of a new Firmicutes species belonging to the dominant human colonic microbiota ('Ruminococcus bicirculans') reveals two chromosomes and a selective capacity to utilize plant glucans.</title>
        <authorList>
            <consortium name="NISC Comparative Sequencing Program"/>
            <person name="Wegmann U."/>
            <person name="Louis P."/>
            <person name="Goesmann A."/>
            <person name="Henrissat B."/>
            <person name="Duncan S.H."/>
            <person name="Flint H.J."/>
        </authorList>
    </citation>
    <scope>NUCLEOTIDE SEQUENCE</scope>
    <source>
        <strain evidence="1">JCM 4816</strain>
    </source>
</reference>
<accession>A0ABP6U9T3</accession>
<reference evidence="1" key="3">
    <citation type="submission" date="2023-12" db="EMBL/GenBank/DDBJ databases">
        <authorList>
            <person name="Sun Q."/>
            <person name="Inoue M."/>
        </authorList>
    </citation>
    <scope>NUCLEOTIDE SEQUENCE</scope>
    <source>
        <strain evidence="1">JCM 4816</strain>
    </source>
</reference>
<evidence type="ECO:0000313" key="1">
    <source>
        <dbReference type="EMBL" id="GAA3503483.1"/>
    </source>
</evidence>
<protein>
    <recommendedName>
        <fullName evidence="4">IS6 family transposase</fullName>
    </recommendedName>
</protein>
<dbReference type="PANTHER" id="PTHR35528:SF3">
    <property type="entry name" value="BLL1675 PROTEIN"/>
    <property type="match status" value="1"/>
</dbReference>
<organism evidence="1 3">
    <name type="scientific">Streptomyces prasinosporus</name>
    <dbReference type="NCBI Taxonomy" id="68256"/>
    <lineage>
        <taxon>Bacteria</taxon>
        <taxon>Bacillati</taxon>
        <taxon>Actinomycetota</taxon>
        <taxon>Actinomycetes</taxon>
        <taxon>Kitasatosporales</taxon>
        <taxon>Streptomycetaceae</taxon>
        <taxon>Streptomyces</taxon>
        <taxon>Streptomyces albogriseolus group</taxon>
    </lineage>
</organism>
<dbReference type="Proteomes" id="UP001501455">
    <property type="component" value="Unassembled WGS sequence"/>
</dbReference>
<dbReference type="EMBL" id="BAAAXF010000083">
    <property type="protein sequence ID" value="GAA3505625.1"/>
    <property type="molecule type" value="Genomic_DNA"/>
</dbReference>
<evidence type="ECO:0000313" key="3">
    <source>
        <dbReference type="Proteomes" id="UP001501455"/>
    </source>
</evidence>
<dbReference type="InterPro" id="IPR052183">
    <property type="entry name" value="IS_Transposase"/>
</dbReference>
<proteinExistence type="predicted"/>
<comment type="caution">
    <text evidence="1">The sequence shown here is derived from an EMBL/GenBank/DDBJ whole genome shotgun (WGS) entry which is preliminary data.</text>
</comment>
<keyword evidence="3" id="KW-1185">Reference proteome</keyword>
<evidence type="ECO:0008006" key="4">
    <source>
        <dbReference type="Google" id="ProtNLM"/>
    </source>
</evidence>
<reference evidence="3" key="2">
    <citation type="journal article" date="2019" name="Int. J. Syst. Evol. Microbiol.">
        <title>The Global Catalogue of Microorganisms (GCM) 10K type strain sequencing project: providing services to taxonomists for standard genome sequencing and annotation.</title>
        <authorList>
            <consortium name="The Broad Institute Genomics Platform"/>
            <consortium name="The Broad Institute Genome Sequencing Center for Infectious Disease"/>
            <person name="Wu L."/>
            <person name="Ma J."/>
        </authorList>
    </citation>
    <scope>NUCLEOTIDE SEQUENCE [LARGE SCALE GENOMIC DNA]</scope>
    <source>
        <strain evidence="3">JCM 4816</strain>
    </source>
</reference>
<name>A0ABP6U9T3_9ACTN</name>
<dbReference type="PANTHER" id="PTHR35528">
    <property type="entry name" value="BLL1675 PROTEIN"/>
    <property type="match status" value="1"/>
</dbReference>
<gene>
    <name evidence="1" type="ORF">GCM10019016_105930</name>
    <name evidence="2" type="ORF">GCM10019016_127380</name>
</gene>
<dbReference type="EMBL" id="BAAAXF010000074">
    <property type="protein sequence ID" value="GAA3503483.1"/>
    <property type="molecule type" value="Genomic_DNA"/>
</dbReference>
<sequence>MDSASPSYKGHRSPVKVISPCVWLYFRFPLSFHEVEELMLQRGVIVSYETVRRWCAEFGQAYANGLRSRRPRPRPGDTWHLDEVFIKVNGELSTITHKVLDGMVEWQNRPLDAGRFPTVVANHLVNGSARDSRNLSDRQVAETVRYRIDFTQ</sequence>
<evidence type="ECO:0000313" key="2">
    <source>
        <dbReference type="EMBL" id="GAA3505625.1"/>
    </source>
</evidence>